<dbReference type="OrthoDB" id="5471717at2"/>
<name>A0A2Z6AWJ3_9BACT</name>
<evidence type="ECO:0000313" key="2">
    <source>
        <dbReference type="Proteomes" id="UP000269883"/>
    </source>
</evidence>
<dbReference type="EMBL" id="AP017378">
    <property type="protein sequence ID" value="BBD07614.1"/>
    <property type="molecule type" value="Genomic_DNA"/>
</dbReference>
<dbReference type="RefSeq" id="WP_126377022.1">
    <property type="nucleotide sequence ID" value="NZ_AP017378.1"/>
</dbReference>
<reference evidence="1 2" key="1">
    <citation type="journal article" date="2018" name="Sci. Adv.">
        <title>Multi-heme cytochromes provide a pathway for survival in energy-limited environments.</title>
        <authorList>
            <person name="Deng X."/>
            <person name="Dohmae N."/>
            <person name="Nealson K.H."/>
            <person name="Hashimoto K."/>
            <person name="Okamoto A."/>
        </authorList>
    </citation>
    <scope>NUCLEOTIDE SEQUENCE [LARGE SCALE GENOMIC DNA]</scope>
    <source>
        <strain evidence="1 2">IS5</strain>
    </source>
</reference>
<dbReference type="Proteomes" id="UP000269883">
    <property type="component" value="Chromosome"/>
</dbReference>
<protein>
    <submittedName>
        <fullName evidence="1">Uncharacterized protein</fullName>
    </submittedName>
</protein>
<dbReference type="KEGG" id="dfl:DFE_0888"/>
<gene>
    <name evidence="1" type="ORF">DFE_0888</name>
</gene>
<dbReference type="AlphaFoldDB" id="A0A2Z6AWJ3"/>
<keyword evidence="2" id="KW-1185">Reference proteome</keyword>
<sequence length="73" mass="8697">MAHFLPQSSNFPLEEQIKTLADDELLDFWEEAQHLEKFLGDEMNDLDTTVEYERLILLELQFRSCRRSLRLPA</sequence>
<organism evidence="1 2">
    <name type="scientific">Desulfovibrio ferrophilus</name>
    <dbReference type="NCBI Taxonomy" id="241368"/>
    <lineage>
        <taxon>Bacteria</taxon>
        <taxon>Pseudomonadati</taxon>
        <taxon>Thermodesulfobacteriota</taxon>
        <taxon>Desulfovibrionia</taxon>
        <taxon>Desulfovibrionales</taxon>
        <taxon>Desulfovibrionaceae</taxon>
        <taxon>Desulfovibrio</taxon>
    </lineage>
</organism>
<evidence type="ECO:0000313" key="1">
    <source>
        <dbReference type="EMBL" id="BBD07614.1"/>
    </source>
</evidence>
<proteinExistence type="predicted"/>
<accession>A0A2Z6AWJ3</accession>